<dbReference type="InterPro" id="IPR044696">
    <property type="entry name" value="WIP1/2/3"/>
</dbReference>
<dbReference type="Proteomes" id="UP000241394">
    <property type="component" value="Chromosome LG17"/>
</dbReference>
<feature type="region of interest" description="Disordered" evidence="2">
    <location>
        <begin position="92"/>
        <end position="141"/>
    </location>
</feature>
<keyword evidence="3" id="KW-0812">Transmembrane</keyword>
<reference evidence="4 5" key="1">
    <citation type="submission" date="2017-07" db="EMBL/GenBank/DDBJ databases">
        <title>An improved, manually edited Actinidia chinensis var. chinensis (kiwifruit) genome highlights the challenges associated with draft genomes and gene prediction in plants.</title>
        <authorList>
            <person name="Pilkington S."/>
            <person name="Crowhurst R."/>
            <person name="Hilario E."/>
            <person name="Nardozza S."/>
            <person name="Fraser L."/>
            <person name="Peng Y."/>
            <person name="Gunaseelan K."/>
            <person name="Simpson R."/>
            <person name="Tahir J."/>
            <person name="Deroles S."/>
            <person name="Templeton K."/>
            <person name="Luo Z."/>
            <person name="Davy M."/>
            <person name="Cheng C."/>
            <person name="Mcneilage M."/>
            <person name="Scaglione D."/>
            <person name="Liu Y."/>
            <person name="Zhang Q."/>
            <person name="Datson P."/>
            <person name="De Silva N."/>
            <person name="Gardiner S."/>
            <person name="Bassett H."/>
            <person name="Chagne D."/>
            <person name="Mccallum J."/>
            <person name="Dzierzon H."/>
            <person name="Deng C."/>
            <person name="Wang Y.-Y."/>
            <person name="Barron N."/>
            <person name="Manako K."/>
            <person name="Bowen J."/>
            <person name="Foster T."/>
            <person name="Erridge Z."/>
            <person name="Tiffin H."/>
            <person name="Waite C."/>
            <person name="Davies K."/>
            <person name="Grierson E."/>
            <person name="Laing W."/>
            <person name="Kirk R."/>
            <person name="Chen X."/>
            <person name="Wood M."/>
            <person name="Montefiori M."/>
            <person name="Brummell D."/>
            <person name="Schwinn K."/>
            <person name="Catanach A."/>
            <person name="Fullerton C."/>
            <person name="Li D."/>
            <person name="Meiyalaghan S."/>
            <person name="Nieuwenhuizen N."/>
            <person name="Read N."/>
            <person name="Prakash R."/>
            <person name="Hunter D."/>
            <person name="Zhang H."/>
            <person name="Mckenzie M."/>
            <person name="Knabel M."/>
            <person name="Harris A."/>
            <person name="Allan A."/>
            <person name="Chen A."/>
            <person name="Janssen B."/>
            <person name="Plunkett B."/>
            <person name="Dwamena C."/>
            <person name="Voogd C."/>
            <person name="Leif D."/>
            <person name="Lafferty D."/>
            <person name="Souleyre E."/>
            <person name="Varkonyi-Gasic E."/>
            <person name="Gambi F."/>
            <person name="Hanley J."/>
            <person name="Yao J.-L."/>
            <person name="Cheung J."/>
            <person name="David K."/>
            <person name="Warren B."/>
            <person name="Marsh K."/>
            <person name="Snowden K."/>
            <person name="Lin-Wang K."/>
            <person name="Brian L."/>
            <person name="Martinez-Sanchez M."/>
            <person name="Wang M."/>
            <person name="Ileperuma N."/>
            <person name="Macnee N."/>
            <person name="Campin R."/>
            <person name="Mcatee P."/>
            <person name="Drummond R."/>
            <person name="Espley R."/>
            <person name="Ireland H."/>
            <person name="Wu R."/>
            <person name="Atkinson R."/>
            <person name="Karunairetnam S."/>
            <person name="Bulley S."/>
            <person name="Chunkath S."/>
            <person name="Hanley Z."/>
            <person name="Storey R."/>
            <person name="Thrimawithana A."/>
            <person name="Thomson S."/>
            <person name="David C."/>
            <person name="Testolin R."/>
        </authorList>
    </citation>
    <scope>NUCLEOTIDE SEQUENCE [LARGE SCALE GENOMIC DNA]</scope>
    <source>
        <strain evidence="5">cv. Red5</strain>
        <tissue evidence="4">Young leaf</tissue>
    </source>
</reference>
<feature type="transmembrane region" description="Helical" evidence="3">
    <location>
        <begin position="580"/>
        <end position="598"/>
    </location>
</feature>
<evidence type="ECO:0000256" key="2">
    <source>
        <dbReference type="SAM" id="MobiDB-lite"/>
    </source>
</evidence>
<feature type="region of interest" description="Disordered" evidence="2">
    <location>
        <begin position="55"/>
        <end position="76"/>
    </location>
</feature>
<feature type="compositionally biased region" description="Polar residues" evidence="2">
    <location>
        <begin position="111"/>
        <end position="120"/>
    </location>
</feature>
<feature type="compositionally biased region" description="Basic and acidic residues" evidence="2">
    <location>
        <begin position="287"/>
        <end position="303"/>
    </location>
</feature>
<sequence>MDLESECSGLESVEDNEVIAPENLENTEEKRIENNGSCVGEHSYDELLGDMKEEDIGVTGTPSTGKAPTGGPTATAIGYGLKKWRRIRREFTKDGRSNVDTGKILKRGLSTPITNSTRPQGLSVDDMKQKSEDSLSSTSSMGKNLGFVGDGFALHGSGLDSRFAVGSSFAAGTDSENSEDRSSKSSTAASVPKLRYELPAVVGYARDKNKMRSLSGKNVVTAVQRGQQGKSRVETSKKPRGGGLKIEKENSHSSMESDSQSSNFVFVQGTNSVTCNGIQMGQSTNDDGEHSDESEGGEQHLGEELQNGYSKENVGGFEDLSEEDVSADSSWKVKEEKVESHRSSTELDPLVESIFSLQSAQEALEKEVEKLREIGNERISLFDDSTRGSSLPLEFASVDPRIHEASSSDMLHSGEIAQNSSHFLEKQVISLEQKVNLLESKLEEVNAVLEEKEAKVIELECALMNNESPKEEMWRTVESQQKKYGEMEAELEGLFEQKIEAEVEYLAISRTVQKLRVAAGNQVAIFEEQKALALQRPQIFNGLGDSESKAEKLETYSEDIVGTNQVLKLQKRVCKVTTCFFIQSILLFVVFVLFFMQLSPHYVGVVPT</sequence>
<dbReference type="STRING" id="1590841.A0A2R6QCX8"/>
<keyword evidence="5" id="KW-1185">Reference proteome</keyword>
<dbReference type="PANTHER" id="PTHR34562">
    <property type="entry name" value="WPP DOMAIN-INTERACTING PROTEIN 2"/>
    <property type="match status" value="1"/>
</dbReference>
<feature type="coiled-coil region" evidence="1">
    <location>
        <begin position="421"/>
        <end position="504"/>
    </location>
</feature>
<dbReference type="InParanoid" id="A0A2R6QCX8"/>
<reference evidence="5" key="2">
    <citation type="journal article" date="2018" name="BMC Genomics">
        <title>A manually annotated Actinidia chinensis var. chinensis (kiwifruit) genome highlights the challenges associated with draft genomes and gene prediction in plants.</title>
        <authorList>
            <person name="Pilkington S.M."/>
            <person name="Crowhurst R."/>
            <person name="Hilario E."/>
            <person name="Nardozza S."/>
            <person name="Fraser L."/>
            <person name="Peng Y."/>
            <person name="Gunaseelan K."/>
            <person name="Simpson R."/>
            <person name="Tahir J."/>
            <person name="Deroles S.C."/>
            <person name="Templeton K."/>
            <person name="Luo Z."/>
            <person name="Davy M."/>
            <person name="Cheng C."/>
            <person name="McNeilage M."/>
            <person name="Scaglione D."/>
            <person name="Liu Y."/>
            <person name="Zhang Q."/>
            <person name="Datson P."/>
            <person name="De Silva N."/>
            <person name="Gardiner S.E."/>
            <person name="Bassett H."/>
            <person name="Chagne D."/>
            <person name="McCallum J."/>
            <person name="Dzierzon H."/>
            <person name="Deng C."/>
            <person name="Wang Y.Y."/>
            <person name="Barron L."/>
            <person name="Manako K."/>
            <person name="Bowen J."/>
            <person name="Foster T.M."/>
            <person name="Erridge Z.A."/>
            <person name="Tiffin H."/>
            <person name="Waite C.N."/>
            <person name="Davies K.M."/>
            <person name="Grierson E.P."/>
            <person name="Laing W.A."/>
            <person name="Kirk R."/>
            <person name="Chen X."/>
            <person name="Wood M."/>
            <person name="Montefiori M."/>
            <person name="Brummell D.A."/>
            <person name="Schwinn K.E."/>
            <person name="Catanach A."/>
            <person name="Fullerton C."/>
            <person name="Li D."/>
            <person name="Meiyalaghan S."/>
            <person name="Nieuwenhuizen N."/>
            <person name="Read N."/>
            <person name="Prakash R."/>
            <person name="Hunter D."/>
            <person name="Zhang H."/>
            <person name="McKenzie M."/>
            <person name="Knabel M."/>
            <person name="Harris A."/>
            <person name="Allan A.C."/>
            <person name="Gleave A."/>
            <person name="Chen A."/>
            <person name="Janssen B.J."/>
            <person name="Plunkett B."/>
            <person name="Ampomah-Dwamena C."/>
            <person name="Voogd C."/>
            <person name="Leif D."/>
            <person name="Lafferty D."/>
            <person name="Souleyre E.J.F."/>
            <person name="Varkonyi-Gasic E."/>
            <person name="Gambi F."/>
            <person name="Hanley J."/>
            <person name="Yao J.L."/>
            <person name="Cheung J."/>
            <person name="David K.M."/>
            <person name="Warren B."/>
            <person name="Marsh K."/>
            <person name="Snowden K.C."/>
            <person name="Lin-Wang K."/>
            <person name="Brian L."/>
            <person name="Martinez-Sanchez M."/>
            <person name="Wang M."/>
            <person name="Ileperuma N."/>
            <person name="Macnee N."/>
            <person name="Campin R."/>
            <person name="McAtee P."/>
            <person name="Drummond R.S.M."/>
            <person name="Espley R.V."/>
            <person name="Ireland H.S."/>
            <person name="Wu R."/>
            <person name="Atkinson R.G."/>
            <person name="Karunairetnam S."/>
            <person name="Bulley S."/>
            <person name="Chunkath S."/>
            <person name="Hanley Z."/>
            <person name="Storey R."/>
            <person name="Thrimawithana A.H."/>
            <person name="Thomson S."/>
            <person name="David C."/>
            <person name="Testolin R."/>
            <person name="Huang H."/>
            <person name="Hellens R.P."/>
            <person name="Schaffer R.J."/>
        </authorList>
    </citation>
    <scope>NUCLEOTIDE SEQUENCE [LARGE SCALE GENOMIC DNA]</scope>
    <source>
        <strain evidence="5">cv. Red5</strain>
    </source>
</reference>
<dbReference type="OrthoDB" id="680851at2759"/>
<evidence type="ECO:0000256" key="1">
    <source>
        <dbReference type="SAM" id="Coils"/>
    </source>
</evidence>
<keyword evidence="3" id="KW-0472">Membrane</keyword>
<accession>A0A2R6QCX8</accession>
<dbReference type="Gramene" id="PSS05984">
    <property type="protein sequence ID" value="PSS05984"/>
    <property type="gene ID" value="CEY00_Acc19286"/>
</dbReference>
<name>A0A2R6QCX8_ACTCC</name>
<proteinExistence type="predicted"/>
<feature type="region of interest" description="Disordered" evidence="2">
    <location>
        <begin position="275"/>
        <end position="332"/>
    </location>
</feature>
<feature type="compositionally biased region" description="Low complexity" evidence="2">
    <location>
        <begin position="59"/>
        <end position="76"/>
    </location>
</feature>
<dbReference type="OMA" id="MQRRVCK"/>
<feature type="region of interest" description="Disordered" evidence="2">
    <location>
        <begin position="170"/>
        <end position="192"/>
    </location>
</feature>
<evidence type="ECO:0000313" key="4">
    <source>
        <dbReference type="EMBL" id="PSS05984.1"/>
    </source>
</evidence>
<organism evidence="4 5">
    <name type="scientific">Actinidia chinensis var. chinensis</name>
    <name type="common">Chinese soft-hair kiwi</name>
    <dbReference type="NCBI Taxonomy" id="1590841"/>
    <lineage>
        <taxon>Eukaryota</taxon>
        <taxon>Viridiplantae</taxon>
        <taxon>Streptophyta</taxon>
        <taxon>Embryophyta</taxon>
        <taxon>Tracheophyta</taxon>
        <taxon>Spermatophyta</taxon>
        <taxon>Magnoliopsida</taxon>
        <taxon>eudicotyledons</taxon>
        <taxon>Gunneridae</taxon>
        <taxon>Pentapetalae</taxon>
        <taxon>asterids</taxon>
        <taxon>Ericales</taxon>
        <taxon>Actinidiaceae</taxon>
        <taxon>Actinidia</taxon>
    </lineage>
</organism>
<feature type="compositionally biased region" description="Polar residues" evidence="2">
    <location>
        <begin position="275"/>
        <end position="285"/>
    </location>
</feature>
<dbReference type="AlphaFoldDB" id="A0A2R6QCX8"/>
<protein>
    <submittedName>
        <fullName evidence="4">WPP domain-interacting protein</fullName>
    </submittedName>
</protein>
<keyword evidence="3" id="KW-1133">Transmembrane helix</keyword>
<feature type="compositionally biased region" description="Low complexity" evidence="2">
    <location>
        <begin position="252"/>
        <end position="262"/>
    </location>
</feature>
<gene>
    <name evidence="4" type="ORF">CEY00_Acc19286</name>
</gene>
<feature type="region of interest" description="Disordered" evidence="2">
    <location>
        <begin position="213"/>
        <end position="263"/>
    </location>
</feature>
<dbReference type="PANTHER" id="PTHR34562:SF8">
    <property type="entry name" value="WPP DOMAIN-INTERACTING PROTEIN 1"/>
    <property type="match status" value="1"/>
</dbReference>
<evidence type="ECO:0000256" key="3">
    <source>
        <dbReference type="SAM" id="Phobius"/>
    </source>
</evidence>
<evidence type="ECO:0000313" key="5">
    <source>
        <dbReference type="Proteomes" id="UP000241394"/>
    </source>
</evidence>
<dbReference type="FunCoup" id="A0A2R6QCX8">
    <property type="interactions" value="1703"/>
</dbReference>
<dbReference type="EMBL" id="NKQK01000017">
    <property type="protein sequence ID" value="PSS05984.1"/>
    <property type="molecule type" value="Genomic_DNA"/>
</dbReference>
<keyword evidence="1" id="KW-0175">Coiled coil</keyword>
<comment type="caution">
    <text evidence="4">The sequence shown here is derived from an EMBL/GenBank/DDBJ whole genome shotgun (WGS) entry which is preliminary data.</text>
</comment>